<dbReference type="InterPro" id="IPR028889">
    <property type="entry name" value="USP"/>
</dbReference>
<dbReference type="AlphaFoldDB" id="A0A830HS08"/>
<dbReference type="InterPro" id="IPR038765">
    <property type="entry name" value="Papain-like_cys_pep_sf"/>
</dbReference>
<dbReference type="GO" id="GO:0016579">
    <property type="term" value="P:protein deubiquitination"/>
    <property type="evidence" value="ECO:0007669"/>
    <property type="project" value="InterPro"/>
</dbReference>
<keyword evidence="4 7" id="KW-0833">Ubl conjugation pathway</keyword>
<dbReference type="SUPFAM" id="SSF54001">
    <property type="entry name" value="Cysteine proteinases"/>
    <property type="match status" value="1"/>
</dbReference>
<sequence>MASSSTTAIQVHVKHNKTLYKDISINLSQPSQVFKAQLFTLTGVPVDRQKVIIKGKPLADDILMSTVKLKPNMTLMLMGSSEAIPEAPAVETIFVEDLPEEEQLGALMGNRFSAGLANLGNTCYMNSTLQCLRVVEPLRTLLESYGADSEAPTPDSSHRLTLATKNVMAEITRKTSKPVSPYMFLNVLREAFPTFAQQQNGIYSQQDAEECWTQLLYTLRTRLGEPMVDLFGIDTKTELVCEGAPDEKEVYNTTNYVMKCNITIDVNHLHEGLKLALKEDREKRSTTLGTDAMFTGTAKLTKLPKYLTVQMMRFNTKRNNDGEFVKQKILRSVSFPMVLDVFDMCDAAYQEEMKDARDSLREMEEVKAGLHGGEAAAAAAAAASGDAMEVEKPTPSRVTGQYELVAVLTHKGRSSDAGHYVGWVREEEQQQKDAAASAEQNAAKRSKKGDDGVPGWVKFDDDTVSAVTSDEVLRLHGGGDWHMGYLFLYRAKLG</sequence>
<dbReference type="PROSITE" id="PS00973">
    <property type="entry name" value="USP_2"/>
    <property type="match status" value="1"/>
</dbReference>
<dbReference type="PROSITE" id="PS00972">
    <property type="entry name" value="USP_1"/>
    <property type="match status" value="1"/>
</dbReference>
<evidence type="ECO:0000256" key="8">
    <source>
        <dbReference type="SAM" id="MobiDB-lite"/>
    </source>
</evidence>
<comment type="similarity">
    <text evidence="2 7">Belongs to the peptidase C19 family.</text>
</comment>
<feature type="domain" description="USP" evidence="10">
    <location>
        <begin position="114"/>
        <end position="492"/>
    </location>
</feature>
<reference evidence="11" key="1">
    <citation type="submission" date="2020-10" db="EMBL/GenBank/DDBJ databases">
        <title>Unveiling of a novel bifunctional photoreceptor, Dualchrome1, isolated from a cosmopolitan green alga.</title>
        <authorList>
            <person name="Suzuki S."/>
            <person name="Kawachi M."/>
        </authorList>
    </citation>
    <scope>NUCLEOTIDE SEQUENCE</scope>
    <source>
        <strain evidence="11">NIES 2893</strain>
    </source>
</reference>
<proteinExistence type="inferred from homology"/>
<organism evidence="11 12">
    <name type="scientific">Pycnococcus provasolii</name>
    <dbReference type="NCBI Taxonomy" id="41880"/>
    <lineage>
        <taxon>Eukaryota</taxon>
        <taxon>Viridiplantae</taxon>
        <taxon>Chlorophyta</taxon>
        <taxon>Pseudoscourfieldiophyceae</taxon>
        <taxon>Pseudoscourfieldiales</taxon>
        <taxon>Pycnococcaceae</taxon>
        <taxon>Pycnococcus</taxon>
    </lineage>
</organism>
<accession>A0A830HS08</accession>
<feature type="domain" description="Ubiquitin-like" evidence="9">
    <location>
        <begin position="9"/>
        <end position="78"/>
    </location>
</feature>
<feature type="region of interest" description="Disordered" evidence="8">
    <location>
        <begin position="427"/>
        <end position="455"/>
    </location>
</feature>
<dbReference type="PROSITE" id="PS50235">
    <property type="entry name" value="USP_3"/>
    <property type="match status" value="1"/>
</dbReference>
<evidence type="ECO:0000256" key="1">
    <source>
        <dbReference type="ARBA" id="ARBA00000707"/>
    </source>
</evidence>
<dbReference type="InterPro" id="IPR018200">
    <property type="entry name" value="USP_CS"/>
</dbReference>
<keyword evidence="3 7" id="KW-0645">Protease</keyword>
<evidence type="ECO:0000259" key="9">
    <source>
        <dbReference type="PROSITE" id="PS50053"/>
    </source>
</evidence>
<evidence type="ECO:0000313" key="11">
    <source>
        <dbReference type="EMBL" id="GHP07769.1"/>
    </source>
</evidence>
<evidence type="ECO:0000256" key="3">
    <source>
        <dbReference type="ARBA" id="ARBA00022670"/>
    </source>
</evidence>
<evidence type="ECO:0000256" key="2">
    <source>
        <dbReference type="ARBA" id="ARBA00009085"/>
    </source>
</evidence>
<keyword evidence="5 7" id="KW-0378">Hydrolase</keyword>
<dbReference type="GO" id="GO:0043161">
    <property type="term" value="P:proteasome-mediated ubiquitin-dependent protein catabolic process"/>
    <property type="evidence" value="ECO:0007669"/>
    <property type="project" value="InterPro"/>
</dbReference>
<dbReference type="Pfam" id="PF00240">
    <property type="entry name" value="ubiquitin"/>
    <property type="match status" value="1"/>
</dbReference>
<evidence type="ECO:0000256" key="6">
    <source>
        <dbReference type="ARBA" id="ARBA00022807"/>
    </source>
</evidence>
<dbReference type="SMART" id="SM00213">
    <property type="entry name" value="UBQ"/>
    <property type="match status" value="1"/>
</dbReference>
<dbReference type="PANTHER" id="PTHR43982">
    <property type="entry name" value="UBIQUITIN CARBOXYL-TERMINAL HYDROLASE"/>
    <property type="match status" value="1"/>
</dbReference>
<dbReference type="Gene3D" id="3.10.20.90">
    <property type="entry name" value="Phosphatidylinositol 3-kinase Catalytic Subunit, Chain A, domain 1"/>
    <property type="match status" value="1"/>
</dbReference>
<gene>
    <name evidence="11" type="ORF">PPROV_000651100</name>
</gene>
<comment type="caution">
    <text evidence="11">The sequence shown here is derived from an EMBL/GenBank/DDBJ whole genome shotgun (WGS) entry which is preliminary data.</text>
</comment>
<dbReference type="GO" id="GO:0004843">
    <property type="term" value="F:cysteine-type deubiquitinase activity"/>
    <property type="evidence" value="ECO:0007669"/>
    <property type="project" value="UniProtKB-UniRule"/>
</dbReference>
<dbReference type="SUPFAM" id="SSF54236">
    <property type="entry name" value="Ubiquitin-like"/>
    <property type="match status" value="1"/>
</dbReference>
<evidence type="ECO:0000259" key="10">
    <source>
        <dbReference type="PROSITE" id="PS50235"/>
    </source>
</evidence>
<dbReference type="InterPro" id="IPR001394">
    <property type="entry name" value="Peptidase_C19_UCH"/>
</dbReference>
<dbReference type="PROSITE" id="PS50053">
    <property type="entry name" value="UBIQUITIN_2"/>
    <property type="match status" value="1"/>
</dbReference>
<dbReference type="GO" id="GO:0070628">
    <property type="term" value="F:proteasome binding"/>
    <property type="evidence" value="ECO:0007669"/>
    <property type="project" value="TreeGrafter"/>
</dbReference>
<dbReference type="InterPro" id="IPR029071">
    <property type="entry name" value="Ubiquitin-like_domsf"/>
</dbReference>
<protein>
    <recommendedName>
        <fullName evidence="7">Ubiquitin carboxyl-terminal hydrolase</fullName>
        <ecNumber evidence="7">3.4.19.12</ecNumber>
    </recommendedName>
</protein>
<dbReference type="OrthoDB" id="333239at2759"/>
<dbReference type="EMBL" id="BNJQ01000018">
    <property type="protein sequence ID" value="GHP07769.1"/>
    <property type="molecule type" value="Genomic_DNA"/>
</dbReference>
<dbReference type="EC" id="3.4.19.12" evidence="7"/>
<name>A0A830HS08_9CHLO</name>
<dbReference type="InterPro" id="IPR000626">
    <property type="entry name" value="Ubiquitin-like_dom"/>
</dbReference>
<evidence type="ECO:0000256" key="7">
    <source>
        <dbReference type="RuleBase" id="RU366025"/>
    </source>
</evidence>
<dbReference type="Proteomes" id="UP000660262">
    <property type="component" value="Unassembled WGS sequence"/>
</dbReference>
<dbReference type="PANTHER" id="PTHR43982:SF1">
    <property type="entry name" value="UBIQUITIN CARBOXYL-TERMINAL HYDROLASE 14"/>
    <property type="match status" value="1"/>
</dbReference>
<evidence type="ECO:0000256" key="5">
    <source>
        <dbReference type="ARBA" id="ARBA00022801"/>
    </source>
</evidence>
<keyword evidence="6 7" id="KW-0788">Thiol protease</keyword>
<evidence type="ECO:0000313" key="12">
    <source>
        <dbReference type="Proteomes" id="UP000660262"/>
    </source>
</evidence>
<comment type="catalytic activity">
    <reaction evidence="1 7">
        <text>Thiol-dependent hydrolysis of ester, thioester, amide, peptide and isopeptide bonds formed by the C-terminal Gly of ubiquitin (a 76-residue protein attached to proteins as an intracellular targeting signal).</text>
        <dbReference type="EC" id="3.4.19.12"/>
    </reaction>
</comment>
<dbReference type="GO" id="GO:0061136">
    <property type="term" value="P:regulation of proteasomal protein catabolic process"/>
    <property type="evidence" value="ECO:0007669"/>
    <property type="project" value="TreeGrafter"/>
</dbReference>
<dbReference type="InterPro" id="IPR044635">
    <property type="entry name" value="UBP14-like"/>
</dbReference>
<keyword evidence="12" id="KW-1185">Reference proteome</keyword>
<dbReference type="CDD" id="cd16104">
    <property type="entry name" value="Ubl_USP14_like"/>
    <property type="match status" value="1"/>
</dbReference>
<dbReference type="Pfam" id="PF00443">
    <property type="entry name" value="UCH"/>
    <property type="match status" value="1"/>
</dbReference>
<dbReference type="Gene3D" id="3.90.70.10">
    <property type="entry name" value="Cysteine proteinases"/>
    <property type="match status" value="1"/>
</dbReference>
<comment type="function">
    <text evidence="7">Recognizes and hydrolyzes the peptide bond at the C-terminal Gly of ubiquitin. Involved in the processing of poly-ubiquitin precursors as well as that of ubiquitinated proteins.</text>
</comment>
<evidence type="ECO:0000256" key="4">
    <source>
        <dbReference type="ARBA" id="ARBA00022786"/>
    </source>
</evidence>